<evidence type="ECO:0000256" key="3">
    <source>
        <dbReference type="SAM" id="MobiDB-lite"/>
    </source>
</evidence>
<feature type="region of interest" description="Disordered" evidence="3">
    <location>
        <begin position="86"/>
        <end position="107"/>
    </location>
</feature>
<dbReference type="GO" id="GO:0030042">
    <property type="term" value="P:actin filament depolymerization"/>
    <property type="evidence" value="ECO:0007669"/>
    <property type="project" value="InterPro"/>
</dbReference>
<dbReference type="EMBL" id="LEKV01001042">
    <property type="protein sequence ID" value="KVI09783.1"/>
    <property type="molecule type" value="Genomic_DNA"/>
</dbReference>
<sequence>MAAKYAAAGSTLTSVTKLGRKSSVFIWRNKTSSAEVKSSDLAYMATREVSIEISESILKIREGFEEEIEGSWQWMIMTEPEEEMSPFHPFDSSFMEDDGGSAGSEIEMSPDTARVRSKMISPSSKDRFKRELDGVQVELQATDPTECLMLYMLGCNKM</sequence>
<dbReference type="PANTHER" id="PTHR11913">
    <property type="entry name" value="COFILIN-RELATED"/>
    <property type="match status" value="1"/>
</dbReference>
<accession>A0A124SHJ8</accession>
<dbReference type="STRING" id="59895.A0A124SHJ8"/>
<evidence type="ECO:0000313" key="6">
    <source>
        <dbReference type="Proteomes" id="UP000243975"/>
    </source>
</evidence>
<dbReference type="Proteomes" id="UP000243975">
    <property type="component" value="Unassembled WGS sequence"/>
</dbReference>
<feature type="domain" description="ADF-H" evidence="4">
    <location>
        <begin position="106"/>
        <end position="146"/>
    </location>
</feature>
<keyword evidence="6" id="KW-1185">Reference proteome</keyword>
<keyword evidence="2" id="KW-0009">Actin-binding</keyword>
<dbReference type="InterPro" id="IPR017904">
    <property type="entry name" value="ADF/Cofilin"/>
</dbReference>
<dbReference type="GO" id="GO:0003779">
    <property type="term" value="F:actin binding"/>
    <property type="evidence" value="ECO:0007669"/>
    <property type="project" value="UniProtKB-KW"/>
</dbReference>
<name>A0A124SHJ8_CYNCS</name>
<protein>
    <submittedName>
        <fullName evidence="5">Actin-binding, cofilin/tropomyosin type</fullName>
    </submittedName>
</protein>
<reference evidence="5 6" key="1">
    <citation type="journal article" date="2016" name="Sci. Rep.">
        <title>The genome sequence of the outbreeding globe artichoke constructed de novo incorporating a phase-aware low-pass sequencing strategy of F1 progeny.</title>
        <authorList>
            <person name="Scaglione D."/>
            <person name="Reyes-Chin-Wo S."/>
            <person name="Acquadro A."/>
            <person name="Froenicke L."/>
            <person name="Portis E."/>
            <person name="Beitel C."/>
            <person name="Tirone M."/>
            <person name="Mauro R."/>
            <person name="Lo Monaco A."/>
            <person name="Mauromicale G."/>
            <person name="Faccioli P."/>
            <person name="Cattivelli L."/>
            <person name="Rieseberg L."/>
            <person name="Michelmore R."/>
            <person name="Lanteri S."/>
        </authorList>
    </citation>
    <scope>NUCLEOTIDE SEQUENCE [LARGE SCALE GENOMIC DNA]</scope>
    <source>
        <strain evidence="5">2C</strain>
    </source>
</reference>
<dbReference type="Gramene" id="KVI09783">
    <property type="protein sequence ID" value="KVI09783"/>
    <property type="gene ID" value="Ccrd_011792"/>
</dbReference>
<proteinExistence type="inferred from homology"/>
<dbReference type="InterPro" id="IPR002108">
    <property type="entry name" value="ADF-H"/>
</dbReference>
<evidence type="ECO:0000256" key="2">
    <source>
        <dbReference type="ARBA" id="ARBA00023203"/>
    </source>
</evidence>
<evidence type="ECO:0000313" key="5">
    <source>
        <dbReference type="EMBL" id="KVI09783.1"/>
    </source>
</evidence>
<dbReference type="Pfam" id="PF00241">
    <property type="entry name" value="Cofilin_ADF"/>
    <property type="match status" value="1"/>
</dbReference>
<evidence type="ECO:0000256" key="1">
    <source>
        <dbReference type="ARBA" id="ARBA00006844"/>
    </source>
</evidence>
<gene>
    <name evidence="5" type="ORF">Ccrd_011792</name>
</gene>
<dbReference type="GO" id="GO:0015629">
    <property type="term" value="C:actin cytoskeleton"/>
    <property type="evidence" value="ECO:0007669"/>
    <property type="project" value="InterPro"/>
</dbReference>
<organism evidence="5 6">
    <name type="scientific">Cynara cardunculus var. scolymus</name>
    <name type="common">Globe artichoke</name>
    <name type="synonym">Cynara scolymus</name>
    <dbReference type="NCBI Taxonomy" id="59895"/>
    <lineage>
        <taxon>Eukaryota</taxon>
        <taxon>Viridiplantae</taxon>
        <taxon>Streptophyta</taxon>
        <taxon>Embryophyta</taxon>
        <taxon>Tracheophyta</taxon>
        <taxon>Spermatophyta</taxon>
        <taxon>Magnoliopsida</taxon>
        <taxon>eudicotyledons</taxon>
        <taxon>Gunneridae</taxon>
        <taxon>Pentapetalae</taxon>
        <taxon>asterids</taxon>
        <taxon>campanulids</taxon>
        <taxon>Asterales</taxon>
        <taxon>Asteraceae</taxon>
        <taxon>Carduoideae</taxon>
        <taxon>Cardueae</taxon>
        <taxon>Carduinae</taxon>
        <taxon>Cynara</taxon>
    </lineage>
</organism>
<evidence type="ECO:0000259" key="4">
    <source>
        <dbReference type="Pfam" id="PF00241"/>
    </source>
</evidence>
<dbReference type="InterPro" id="IPR029006">
    <property type="entry name" value="ADF-H/Gelsolin-like_dom_sf"/>
</dbReference>
<comment type="caution">
    <text evidence="5">The sequence shown here is derived from an EMBL/GenBank/DDBJ whole genome shotgun (WGS) entry which is preliminary data.</text>
</comment>
<comment type="similarity">
    <text evidence="1">Belongs to the actin-binding proteins ADF family.</text>
</comment>
<dbReference type="SUPFAM" id="SSF55753">
    <property type="entry name" value="Actin depolymerizing proteins"/>
    <property type="match status" value="1"/>
</dbReference>
<dbReference type="Gene3D" id="3.40.20.10">
    <property type="entry name" value="Severin"/>
    <property type="match status" value="1"/>
</dbReference>
<dbReference type="AlphaFoldDB" id="A0A124SHJ8"/>